<dbReference type="Proteomes" id="UP000181936">
    <property type="component" value="Chromosome"/>
</dbReference>
<evidence type="ECO:0000313" key="10">
    <source>
        <dbReference type="Proteomes" id="UP000181936"/>
    </source>
</evidence>
<sequence>MQLSVKRNVSQFIKEIGLFRTIGIIIVIIWSLFPIYWMANNSFKDRVEQFSSPPSFFPHNITLGNYIQLLGEMKFHHILMNSFIVAFVSTVIAVSIACLAAYSLSRFRFKGKRILLCWILMTRVFPPVTFVIPLYTMMGQAGLLNTRTALVLAYIVFNLPFAIWLLISFFNEIPTEMEESAMVDGATPFQSFIKVIIPLVIPGIGATAIFTFITAWNEFLFALIFIQTPDLSTAPVSLSSMITEYLVLWGPMSAGGILSIIPMIVFVLFMQKTLIKGLTMGAVKG</sequence>
<proteinExistence type="inferred from homology"/>
<evidence type="ECO:0000256" key="3">
    <source>
        <dbReference type="ARBA" id="ARBA00022475"/>
    </source>
</evidence>
<reference evidence="9 10" key="1">
    <citation type="journal article" date="2016" name="Sci. Rep.">
        <title>Complete genome sequence and transcriptomic analysis of a novel marine strain Bacillus weihaiensis reveals the mechanism of brown algae degradation.</title>
        <authorList>
            <person name="Zhu Y."/>
            <person name="Chen P."/>
            <person name="Bao Y."/>
            <person name="Men Y."/>
            <person name="Zeng Y."/>
            <person name="Yang J."/>
            <person name="Sun J."/>
            <person name="Sun Y."/>
        </authorList>
    </citation>
    <scope>NUCLEOTIDE SEQUENCE [LARGE SCALE GENOMIC DNA]</scope>
    <source>
        <strain evidence="9 10">Alg07</strain>
    </source>
</reference>
<evidence type="ECO:0000256" key="5">
    <source>
        <dbReference type="ARBA" id="ARBA00022989"/>
    </source>
</evidence>
<feature type="transmembrane region" description="Helical" evidence="7">
    <location>
        <begin position="114"/>
        <end position="136"/>
    </location>
</feature>
<dbReference type="SUPFAM" id="SSF161098">
    <property type="entry name" value="MetI-like"/>
    <property type="match status" value="1"/>
</dbReference>
<evidence type="ECO:0000313" key="9">
    <source>
        <dbReference type="EMBL" id="APH03514.1"/>
    </source>
</evidence>
<feature type="transmembrane region" description="Helical" evidence="7">
    <location>
        <begin position="78"/>
        <end position="102"/>
    </location>
</feature>
<gene>
    <name evidence="9" type="ORF">A9C19_01395</name>
</gene>
<keyword evidence="10" id="KW-1185">Reference proteome</keyword>
<accession>A0A1L3MMN2</accession>
<dbReference type="PANTHER" id="PTHR32243:SF18">
    <property type="entry name" value="INNER MEMBRANE ABC TRANSPORTER PERMEASE PROTEIN YCJP"/>
    <property type="match status" value="1"/>
</dbReference>
<feature type="transmembrane region" description="Helical" evidence="7">
    <location>
        <begin position="199"/>
        <end position="226"/>
    </location>
</feature>
<dbReference type="InterPro" id="IPR035906">
    <property type="entry name" value="MetI-like_sf"/>
</dbReference>
<dbReference type="GO" id="GO:0055085">
    <property type="term" value="P:transmembrane transport"/>
    <property type="evidence" value="ECO:0007669"/>
    <property type="project" value="InterPro"/>
</dbReference>
<dbReference type="InterPro" id="IPR050901">
    <property type="entry name" value="BP-dep_ABC_trans_perm"/>
</dbReference>
<evidence type="ECO:0000256" key="4">
    <source>
        <dbReference type="ARBA" id="ARBA00022692"/>
    </source>
</evidence>
<feature type="transmembrane region" description="Helical" evidence="7">
    <location>
        <begin position="246"/>
        <end position="270"/>
    </location>
</feature>
<comment type="subcellular location">
    <subcellularLocation>
        <location evidence="1 7">Cell membrane</location>
        <topology evidence="1 7">Multi-pass membrane protein</topology>
    </subcellularLocation>
</comment>
<dbReference type="RefSeq" id="WP_072578304.1">
    <property type="nucleotide sequence ID" value="NZ_CP016020.1"/>
</dbReference>
<dbReference type="STRING" id="1547283.A9C19_01395"/>
<organism evidence="9 10">
    <name type="scientific">Bacillus weihaiensis</name>
    <dbReference type="NCBI Taxonomy" id="1547283"/>
    <lineage>
        <taxon>Bacteria</taxon>
        <taxon>Bacillati</taxon>
        <taxon>Bacillota</taxon>
        <taxon>Bacilli</taxon>
        <taxon>Bacillales</taxon>
        <taxon>Bacillaceae</taxon>
        <taxon>Bacillus</taxon>
    </lineage>
</organism>
<dbReference type="Gene3D" id="1.10.3720.10">
    <property type="entry name" value="MetI-like"/>
    <property type="match status" value="1"/>
</dbReference>
<keyword evidence="3" id="KW-1003">Cell membrane</keyword>
<name>A0A1L3MMN2_9BACI</name>
<evidence type="ECO:0000256" key="7">
    <source>
        <dbReference type="RuleBase" id="RU363032"/>
    </source>
</evidence>
<keyword evidence="6 7" id="KW-0472">Membrane</keyword>
<dbReference type="GO" id="GO:0005886">
    <property type="term" value="C:plasma membrane"/>
    <property type="evidence" value="ECO:0007669"/>
    <property type="project" value="UniProtKB-SubCell"/>
</dbReference>
<evidence type="ECO:0000256" key="6">
    <source>
        <dbReference type="ARBA" id="ARBA00023136"/>
    </source>
</evidence>
<dbReference type="AlphaFoldDB" id="A0A1L3MMN2"/>
<dbReference type="CDD" id="cd06261">
    <property type="entry name" value="TM_PBP2"/>
    <property type="match status" value="1"/>
</dbReference>
<keyword evidence="2 7" id="KW-0813">Transport</keyword>
<dbReference type="PANTHER" id="PTHR32243">
    <property type="entry name" value="MALTOSE TRANSPORT SYSTEM PERMEASE-RELATED"/>
    <property type="match status" value="1"/>
</dbReference>
<comment type="similarity">
    <text evidence="7">Belongs to the binding-protein-dependent transport system permease family.</text>
</comment>
<evidence type="ECO:0000256" key="2">
    <source>
        <dbReference type="ARBA" id="ARBA00022448"/>
    </source>
</evidence>
<feature type="transmembrane region" description="Helical" evidence="7">
    <location>
        <begin position="148"/>
        <end position="170"/>
    </location>
</feature>
<evidence type="ECO:0000259" key="8">
    <source>
        <dbReference type="PROSITE" id="PS50928"/>
    </source>
</evidence>
<feature type="transmembrane region" description="Helical" evidence="7">
    <location>
        <begin position="21"/>
        <end position="39"/>
    </location>
</feature>
<dbReference type="InterPro" id="IPR000515">
    <property type="entry name" value="MetI-like"/>
</dbReference>
<keyword evidence="5 7" id="KW-1133">Transmembrane helix</keyword>
<protein>
    <recommendedName>
        <fullName evidence="8">ABC transmembrane type-1 domain-containing protein</fullName>
    </recommendedName>
</protein>
<feature type="domain" description="ABC transmembrane type-1" evidence="8">
    <location>
        <begin position="79"/>
        <end position="270"/>
    </location>
</feature>
<evidence type="ECO:0000256" key="1">
    <source>
        <dbReference type="ARBA" id="ARBA00004651"/>
    </source>
</evidence>
<dbReference type="Pfam" id="PF00528">
    <property type="entry name" value="BPD_transp_1"/>
    <property type="match status" value="1"/>
</dbReference>
<dbReference type="OrthoDB" id="9810086at2"/>
<keyword evidence="4 7" id="KW-0812">Transmembrane</keyword>
<dbReference type="KEGG" id="bwh:A9C19_01395"/>
<dbReference type="PROSITE" id="PS50928">
    <property type="entry name" value="ABC_TM1"/>
    <property type="match status" value="1"/>
</dbReference>
<dbReference type="EMBL" id="CP016020">
    <property type="protein sequence ID" value="APH03514.1"/>
    <property type="molecule type" value="Genomic_DNA"/>
</dbReference>